<feature type="transmembrane region" description="Helical" evidence="7">
    <location>
        <begin position="279"/>
        <end position="300"/>
    </location>
</feature>
<keyword evidence="6 7" id="KW-0472">Membrane</keyword>
<dbReference type="OrthoDB" id="9805108at2"/>
<dbReference type="AlphaFoldDB" id="A0A1H8MWQ3"/>
<dbReference type="SUPFAM" id="SSF160964">
    <property type="entry name" value="MalF N-terminal region-like"/>
    <property type="match status" value="1"/>
</dbReference>
<keyword evidence="5 7" id="KW-1133">Transmembrane helix</keyword>
<keyword evidence="2 7" id="KW-0813">Transport</keyword>
<comment type="subcellular location">
    <subcellularLocation>
        <location evidence="1 7">Cell membrane</location>
        <topology evidence="1 7">Multi-pass membrane protein</topology>
    </subcellularLocation>
</comment>
<feature type="transmembrane region" description="Helical" evidence="7">
    <location>
        <begin position="82"/>
        <end position="105"/>
    </location>
</feature>
<dbReference type="PROSITE" id="PS50928">
    <property type="entry name" value="ABC_TM1"/>
    <property type="match status" value="1"/>
</dbReference>
<dbReference type="SUPFAM" id="SSF161098">
    <property type="entry name" value="MetI-like"/>
    <property type="match status" value="1"/>
</dbReference>
<feature type="transmembrane region" description="Helical" evidence="7">
    <location>
        <begin position="215"/>
        <end position="234"/>
    </location>
</feature>
<sequence>MPDALRTAPKVALQNRRWFPWLLMGPTLLILFAVGIFPFGYSLYLASTNIILSKPYLETYFVGLEQYQYLIQDPDFFNALRITLIFTVSAVFLEFWAGLGLALLFRRQIRGKALYRLAILLPMVVPPLVVGLIWKYMLFPNSGLISYYANALAGLIGIAPPTFLNEPGSALQTLIFIDVWQWTPFMFLILHAGLAAIPAEPYEAAEIDGAGAWRVFWTITMPMLKPAILIALVIRTMDAFRTYDQIAVLTAGGPGNSTETLNIWLTNLAFRFFDVSKGAALSLIIFVLILVMSTIFIRILSRTRIDEGE</sequence>
<accession>A0A1H8MWQ3</accession>
<dbReference type="PANTHER" id="PTHR43005:SF1">
    <property type="entry name" value="SPERMIDINE_PUTRESCINE TRANSPORT SYSTEM PERMEASE PROTEIN"/>
    <property type="match status" value="1"/>
</dbReference>
<keyword evidence="10" id="KW-1185">Reference proteome</keyword>
<evidence type="ECO:0000259" key="8">
    <source>
        <dbReference type="PROSITE" id="PS50928"/>
    </source>
</evidence>
<keyword evidence="9" id="KW-0762">Sugar transport</keyword>
<evidence type="ECO:0000256" key="3">
    <source>
        <dbReference type="ARBA" id="ARBA00022475"/>
    </source>
</evidence>
<dbReference type="Proteomes" id="UP000198761">
    <property type="component" value="Unassembled WGS sequence"/>
</dbReference>
<evidence type="ECO:0000256" key="6">
    <source>
        <dbReference type="ARBA" id="ARBA00023136"/>
    </source>
</evidence>
<evidence type="ECO:0000256" key="2">
    <source>
        <dbReference type="ARBA" id="ARBA00022448"/>
    </source>
</evidence>
<dbReference type="GO" id="GO:0005886">
    <property type="term" value="C:plasma membrane"/>
    <property type="evidence" value="ECO:0007669"/>
    <property type="project" value="UniProtKB-SubCell"/>
</dbReference>
<evidence type="ECO:0000256" key="7">
    <source>
        <dbReference type="RuleBase" id="RU363032"/>
    </source>
</evidence>
<dbReference type="EMBL" id="FOCE01000015">
    <property type="protein sequence ID" value="SEO21825.1"/>
    <property type="molecule type" value="Genomic_DNA"/>
</dbReference>
<evidence type="ECO:0000256" key="5">
    <source>
        <dbReference type="ARBA" id="ARBA00022989"/>
    </source>
</evidence>
<dbReference type="RefSeq" id="WP_091303514.1">
    <property type="nucleotide sequence ID" value="NZ_FOCE01000015.1"/>
</dbReference>
<feature type="transmembrane region" description="Helical" evidence="7">
    <location>
        <begin position="21"/>
        <end position="44"/>
    </location>
</feature>
<keyword evidence="4 7" id="KW-0812">Transmembrane</keyword>
<keyword evidence="3" id="KW-1003">Cell membrane</keyword>
<evidence type="ECO:0000256" key="1">
    <source>
        <dbReference type="ARBA" id="ARBA00004651"/>
    </source>
</evidence>
<comment type="similarity">
    <text evidence="7">Belongs to the binding-protein-dependent transport system permease family.</text>
</comment>
<dbReference type="InterPro" id="IPR000515">
    <property type="entry name" value="MetI-like"/>
</dbReference>
<gene>
    <name evidence="9" type="ORF">SAMN04488103_11520</name>
</gene>
<dbReference type="GO" id="GO:0055085">
    <property type="term" value="P:transmembrane transport"/>
    <property type="evidence" value="ECO:0007669"/>
    <property type="project" value="InterPro"/>
</dbReference>
<evidence type="ECO:0000313" key="10">
    <source>
        <dbReference type="Proteomes" id="UP000198761"/>
    </source>
</evidence>
<dbReference type="Pfam" id="PF00528">
    <property type="entry name" value="BPD_transp_1"/>
    <property type="match status" value="1"/>
</dbReference>
<dbReference type="InterPro" id="IPR035906">
    <property type="entry name" value="MetI-like_sf"/>
</dbReference>
<reference evidence="9 10" key="1">
    <citation type="submission" date="2016-10" db="EMBL/GenBank/DDBJ databases">
        <authorList>
            <person name="de Groot N.N."/>
        </authorList>
    </citation>
    <scope>NUCLEOTIDE SEQUENCE [LARGE SCALE GENOMIC DNA]</scope>
    <source>
        <strain evidence="9 10">DSM 3857</strain>
    </source>
</reference>
<evidence type="ECO:0000256" key="4">
    <source>
        <dbReference type="ARBA" id="ARBA00022692"/>
    </source>
</evidence>
<evidence type="ECO:0000313" key="9">
    <source>
        <dbReference type="EMBL" id="SEO21825.1"/>
    </source>
</evidence>
<feature type="transmembrane region" description="Helical" evidence="7">
    <location>
        <begin position="117"/>
        <end position="139"/>
    </location>
</feature>
<dbReference type="CDD" id="cd06261">
    <property type="entry name" value="TM_PBP2"/>
    <property type="match status" value="1"/>
</dbReference>
<dbReference type="Gene3D" id="1.10.3720.10">
    <property type="entry name" value="MetI-like"/>
    <property type="match status" value="1"/>
</dbReference>
<protein>
    <submittedName>
        <fullName evidence="9">Multiple sugar transport system permease protein</fullName>
    </submittedName>
</protein>
<feature type="transmembrane region" description="Helical" evidence="7">
    <location>
        <begin position="145"/>
        <end position="163"/>
    </location>
</feature>
<organism evidence="9 10">
    <name type="scientific">Gemmobacter aquatilis</name>
    <dbReference type="NCBI Taxonomy" id="933059"/>
    <lineage>
        <taxon>Bacteria</taxon>
        <taxon>Pseudomonadati</taxon>
        <taxon>Pseudomonadota</taxon>
        <taxon>Alphaproteobacteria</taxon>
        <taxon>Rhodobacterales</taxon>
        <taxon>Paracoccaceae</taxon>
        <taxon>Gemmobacter</taxon>
    </lineage>
</organism>
<feature type="domain" description="ABC transmembrane type-1" evidence="8">
    <location>
        <begin position="80"/>
        <end position="296"/>
    </location>
</feature>
<proteinExistence type="inferred from homology"/>
<dbReference type="PANTHER" id="PTHR43005">
    <property type="entry name" value="BLR7065 PROTEIN"/>
    <property type="match status" value="1"/>
</dbReference>
<name>A0A1H8MWQ3_9RHOB</name>
<feature type="transmembrane region" description="Helical" evidence="7">
    <location>
        <begin position="175"/>
        <end position="195"/>
    </location>
</feature>
<dbReference type="STRING" id="933059.SAMN04488103_11520"/>